<protein>
    <submittedName>
        <fullName evidence="2">Uncharacterized protein</fullName>
    </submittedName>
</protein>
<feature type="region of interest" description="Disordered" evidence="1">
    <location>
        <begin position="25"/>
        <end position="44"/>
    </location>
</feature>
<evidence type="ECO:0000313" key="3">
    <source>
        <dbReference type="Proteomes" id="UP000029223"/>
    </source>
</evidence>
<evidence type="ECO:0000256" key="1">
    <source>
        <dbReference type="SAM" id="MobiDB-lite"/>
    </source>
</evidence>
<evidence type="ECO:0000313" key="2">
    <source>
        <dbReference type="EMBL" id="GAL29289.1"/>
    </source>
</evidence>
<comment type="caution">
    <text evidence="2">The sequence shown here is derived from an EMBL/GenBank/DDBJ whole genome shotgun (WGS) entry which is preliminary data.</text>
</comment>
<accession>A0ABQ0JKK8</accession>
<feature type="compositionally biased region" description="Polar residues" evidence="1">
    <location>
        <begin position="35"/>
        <end position="44"/>
    </location>
</feature>
<sequence length="44" mass="4889">MSLFTPRNMVSPEEAQAILDAERAQMEQGGEYNKDTTTSTPITE</sequence>
<dbReference type="Proteomes" id="UP000029223">
    <property type="component" value="Unassembled WGS sequence"/>
</dbReference>
<reference evidence="3" key="1">
    <citation type="submission" date="2014-09" db="EMBL/GenBank/DDBJ databases">
        <title>Vibrio variabilis JCM 19239. (C206) whole genome shotgun sequence.</title>
        <authorList>
            <person name="Sawabe T."/>
            <person name="Meirelles P."/>
            <person name="Nakanishi M."/>
            <person name="Sayaka M."/>
            <person name="Hattori M."/>
            <person name="Ohkuma M."/>
        </authorList>
    </citation>
    <scope>NUCLEOTIDE SEQUENCE [LARGE SCALE GENOMIC DNA]</scope>
    <source>
        <strain evidence="3">JCM 19239</strain>
    </source>
</reference>
<proteinExistence type="predicted"/>
<name>A0ABQ0JKK8_9VIBR</name>
<dbReference type="EMBL" id="BBMS01000061">
    <property type="protein sequence ID" value="GAL29289.1"/>
    <property type="molecule type" value="Genomic_DNA"/>
</dbReference>
<gene>
    <name evidence="2" type="ORF">JCM19239_3486</name>
</gene>
<organism evidence="2 3">
    <name type="scientific">Vibrio variabilis</name>
    <dbReference type="NCBI Taxonomy" id="990271"/>
    <lineage>
        <taxon>Bacteria</taxon>
        <taxon>Pseudomonadati</taxon>
        <taxon>Pseudomonadota</taxon>
        <taxon>Gammaproteobacteria</taxon>
        <taxon>Vibrionales</taxon>
        <taxon>Vibrionaceae</taxon>
        <taxon>Vibrio</taxon>
    </lineage>
</organism>
<keyword evidence="3" id="KW-1185">Reference proteome</keyword>